<sequence>MKSKLIIGLLFIYNSITAQVAENATAILTDKLEEQFQEFQRLSDQFNDDLAKIKESIILKTAKKHSFSALGGYTENGFSILGSYNFYNSSKLSRLNNFIELSILASYIKEDQSNYEIPIQNYTFNAGYFTRIPMLSGTLQEVTTTIGLGGLIGYESINSDNQDLPNGALILDESKFIYGGFVGMNVDIFISDHFDLTAKSNLYYHPNSDIGQTKIFIGAGIKYSILKN</sequence>
<comment type="caution">
    <text evidence="2">The sequence shown here is derived from an EMBL/GenBank/DDBJ whole genome shotgun (WGS) entry which is preliminary data.</text>
</comment>
<dbReference type="Proteomes" id="UP000315540">
    <property type="component" value="Unassembled WGS sequence"/>
</dbReference>
<protein>
    <recommendedName>
        <fullName evidence="4">Outer membrane beta-barrel protein</fullName>
    </recommendedName>
</protein>
<keyword evidence="1" id="KW-0732">Signal</keyword>
<evidence type="ECO:0000313" key="3">
    <source>
        <dbReference type="Proteomes" id="UP000315540"/>
    </source>
</evidence>
<reference evidence="2 3" key="1">
    <citation type="submission" date="2019-06" db="EMBL/GenBank/DDBJ databases">
        <authorList>
            <person name="Meng X."/>
        </authorList>
    </citation>
    <scope>NUCLEOTIDE SEQUENCE [LARGE SCALE GENOMIC DNA]</scope>
    <source>
        <strain evidence="2 3">M625</strain>
    </source>
</reference>
<proteinExistence type="predicted"/>
<name>A0A504J5K6_9FLAO</name>
<keyword evidence="3" id="KW-1185">Reference proteome</keyword>
<evidence type="ECO:0008006" key="4">
    <source>
        <dbReference type="Google" id="ProtNLM"/>
    </source>
</evidence>
<dbReference type="Pfam" id="PF10626">
    <property type="entry name" value="TraO"/>
    <property type="match status" value="1"/>
</dbReference>
<gene>
    <name evidence="2" type="ORF">FHK87_12450</name>
</gene>
<dbReference type="OrthoDB" id="1163933at2"/>
<dbReference type="EMBL" id="VFWZ01000003">
    <property type="protein sequence ID" value="TPN86077.1"/>
    <property type="molecule type" value="Genomic_DNA"/>
</dbReference>
<dbReference type="RefSeq" id="WP_140593349.1">
    <property type="nucleotide sequence ID" value="NZ_VFWZ01000003.1"/>
</dbReference>
<dbReference type="AlphaFoldDB" id="A0A504J5K6"/>
<feature type="signal peptide" evidence="1">
    <location>
        <begin position="1"/>
        <end position="20"/>
    </location>
</feature>
<evidence type="ECO:0000313" key="2">
    <source>
        <dbReference type="EMBL" id="TPN86077.1"/>
    </source>
</evidence>
<feature type="chain" id="PRO_5021358390" description="Outer membrane beta-barrel protein" evidence="1">
    <location>
        <begin position="21"/>
        <end position="228"/>
    </location>
</feature>
<evidence type="ECO:0000256" key="1">
    <source>
        <dbReference type="SAM" id="SignalP"/>
    </source>
</evidence>
<dbReference type="InterPro" id="IPR018899">
    <property type="entry name" value="Conjug_transposon_Tra0"/>
</dbReference>
<organism evidence="2 3">
    <name type="scientific">Aquimarina algicola</name>
    <dbReference type="NCBI Taxonomy" id="2589995"/>
    <lineage>
        <taxon>Bacteria</taxon>
        <taxon>Pseudomonadati</taxon>
        <taxon>Bacteroidota</taxon>
        <taxon>Flavobacteriia</taxon>
        <taxon>Flavobacteriales</taxon>
        <taxon>Flavobacteriaceae</taxon>
        <taxon>Aquimarina</taxon>
    </lineage>
</organism>
<accession>A0A504J5K6</accession>